<dbReference type="EMBL" id="JALNTZ010000003">
    <property type="protein sequence ID" value="KAJ3659096.1"/>
    <property type="molecule type" value="Genomic_DNA"/>
</dbReference>
<dbReference type="Proteomes" id="UP001168821">
    <property type="component" value="Unassembled WGS sequence"/>
</dbReference>
<keyword evidence="3" id="KW-1185">Reference proteome</keyword>
<accession>A0AA38ISB9</accession>
<sequence>MCTRQTVGKNTFLNLENAKEYTDHCLRGTAATLLVEAGASFETLKLHGKWKSTTVAEGYFAEYVASKNKTANLVANSSKQRRKIIEKSYAYNKEMSEPNTYNSGFRCYQRQK</sequence>
<proteinExistence type="predicted"/>
<dbReference type="AlphaFoldDB" id="A0AA38ISB9"/>
<evidence type="ECO:0008006" key="4">
    <source>
        <dbReference type="Google" id="ProtNLM"/>
    </source>
</evidence>
<dbReference type="GO" id="GO:0003677">
    <property type="term" value="F:DNA binding"/>
    <property type="evidence" value="ECO:0007669"/>
    <property type="project" value="InterPro"/>
</dbReference>
<evidence type="ECO:0000256" key="1">
    <source>
        <dbReference type="ARBA" id="ARBA00023172"/>
    </source>
</evidence>
<organism evidence="2 3">
    <name type="scientific">Zophobas morio</name>
    <dbReference type="NCBI Taxonomy" id="2755281"/>
    <lineage>
        <taxon>Eukaryota</taxon>
        <taxon>Metazoa</taxon>
        <taxon>Ecdysozoa</taxon>
        <taxon>Arthropoda</taxon>
        <taxon>Hexapoda</taxon>
        <taxon>Insecta</taxon>
        <taxon>Pterygota</taxon>
        <taxon>Neoptera</taxon>
        <taxon>Endopterygota</taxon>
        <taxon>Coleoptera</taxon>
        <taxon>Polyphaga</taxon>
        <taxon>Cucujiformia</taxon>
        <taxon>Tenebrionidae</taxon>
        <taxon>Zophobas</taxon>
    </lineage>
</organism>
<protein>
    <recommendedName>
        <fullName evidence="4">Tyr recombinase domain-containing protein</fullName>
    </recommendedName>
</protein>
<dbReference type="SUPFAM" id="SSF56349">
    <property type="entry name" value="DNA breaking-rejoining enzymes"/>
    <property type="match status" value="1"/>
</dbReference>
<dbReference type="GO" id="GO:0006310">
    <property type="term" value="P:DNA recombination"/>
    <property type="evidence" value="ECO:0007669"/>
    <property type="project" value="UniProtKB-KW"/>
</dbReference>
<evidence type="ECO:0000313" key="3">
    <source>
        <dbReference type="Proteomes" id="UP001168821"/>
    </source>
</evidence>
<evidence type="ECO:0000313" key="2">
    <source>
        <dbReference type="EMBL" id="KAJ3659096.1"/>
    </source>
</evidence>
<dbReference type="GO" id="GO:0015074">
    <property type="term" value="P:DNA integration"/>
    <property type="evidence" value="ECO:0007669"/>
    <property type="project" value="InterPro"/>
</dbReference>
<comment type="caution">
    <text evidence="2">The sequence shown here is derived from an EMBL/GenBank/DDBJ whole genome shotgun (WGS) entry which is preliminary data.</text>
</comment>
<dbReference type="InterPro" id="IPR013762">
    <property type="entry name" value="Integrase-like_cat_sf"/>
</dbReference>
<reference evidence="2" key="1">
    <citation type="journal article" date="2023" name="G3 (Bethesda)">
        <title>Whole genome assemblies of Zophobas morio and Tenebrio molitor.</title>
        <authorList>
            <person name="Kaur S."/>
            <person name="Stinson S.A."/>
            <person name="diCenzo G.C."/>
        </authorList>
    </citation>
    <scope>NUCLEOTIDE SEQUENCE</scope>
    <source>
        <strain evidence="2">QUZm001</strain>
    </source>
</reference>
<gene>
    <name evidence="2" type="ORF">Zmor_010803</name>
</gene>
<dbReference type="Gene3D" id="1.10.443.10">
    <property type="entry name" value="Intergrase catalytic core"/>
    <property type="match status" value="1"/>
</dbReference>
<keyword evidence="1" id="KW-0233">DNA recombination</keyword>
<dbReference type="InterPro" id="IPR011010">
    <property type="entry name" value="DNA_brk_join_enz"/>
</dbReference>
<name>A0AA38ISB9_9CUCU</name>